<gene>
    <name evidence="2" type="ORF">HF526_04250</name>
</gene>
<feature type="transmembrane region" description="Helical" evidence="1">
    <location>
        <begin position="205"/>
        <end position="227"/>
    </location>
</feature>
<name>A0ABX1S4L7_9PSEU</name>
<keyword evidence="3" id="KW-1185">Reference proteome</keyword>
<feature type="transmembrane region" description="Helical" evidence="1">
    <location>
        <begin position="233"/>
        <end position="255"/>
    </location>
</feature>
<dbReference type="InterPro" id="IPR047928">
    <property type="entry name" value="Perm_prefix_1"/>
</dbReference>
<reference evidence="2 3" key="1">
    <citation type="submission" date="2020-04" db="EMBL/GenBank/DDBJ databases">
        <authorList>
            <person name="Klaysubun C."/>
            <person name="Duangmal K."/>
            <person name="Lipun K."/>
        </authorList>
    </citation>
    <scope>NUCLEOTIDE SEQUENCE [LARGE SCALE GENOMIC DNA]</scope>
    <source>
        <strain evidence="2 3">K10HN5</strain>
    </source>
</reference>
<keyword evidence="1" id="KW-0812">Transmembrane</keyword>
<dbReference type="EMBL" id="JAAXLA010000005">
    <property type="protein sequence ID" value="NMH96534.1"/>
    <property type="molecule type" value="Genomic_DNA"/>
</dbReference>
<dbReference type="Pfam" id="PF22564">
    <property type="entry name" value="HAAS"/>
    <property type="match status" value="1"/>
</dbReference>
<organism evidence="2 3">
    <name type="scientific">Pseudonocardia acidicola</name>
    <dbReference type="NCBI Taxonomy" id="2724939"/>
    <lineage>
        <taxon>Bacteria</taxon>
        <taxon>Bacillati</taxon>
        <taxon>Actinomycetota</taxon>
        <taxon>Actinomycetes</taxon>
        <taxon>Pseudonocardiales</taxon>
        <taxon>Pseudonocardiaceae</taxon>
        <taxon>Pseudonocardia</taxon>
    </lineage>
</organism>
<evidence type="ECO:0008006" key="4">
    <source>
        <dbReference type="Google" id="ProtNLM"/>
    </source>
</evidence>
<dbReference type="RefSeq" id="WP_169379921.1">
    <property type="nucleotide sequence ID" value="NZ_JAAXLA010000005.1"/>
</dbReference>
<proteinExistence type="predicted"/>
<keyword evidence="1" id="KW-0472">Membrane</keyword>
<sequence length="271" mass="28129">MSANETETTGEPIDDYLDALLLRLHLPPRETRRLLTETEAHLRETAAGLQAHGMESRAAEREAVRRFGSAREIASAAGAARRPTLPTLLAQAVWACLALAGAGLLAVGLSGALAALLNAVAGPGFVGALPRSYPAATCHYYLAVHPGSGSCAQAAMWETSQDAVSLRALAGVLGLLLLAAAWLWRRALSGDPALAALRDGTVGAIAGLVFTAAAAFLIGTCVDLAVQHGSGGVGYYLTGAIVAIPAALLAGIWSYRRLRLLRPWRLVHATA</sequence>
<accession>A0ABX1S4L7</accession>
<dbReference type="Proteomes" id="UP000820669">
    <property type="component" value="Unassembled WGS sequence"/>
</dbReference>
<protein>
    <recommendedName>
        <fullName evidence="4">DUF1700 domain-containing protein</fullName>
    </recommendedName>
</protein>
<dbReference type="NCBIfam" id="NF038403">
    <property type="entry name" value="perm_prefix_1"/>
    <property type="match status" value="1"/>
</dbReference>
<evidence type="ECO:0000256" key="1">
    <source>
        <dbReference type="SAM" id="Phobius"/>
    </source>
</evidence>
<evidence type="ECO:0000313" key="2">
    <source>
        <dbReference type="EMBL" id="NMH96534.1"/>
    </source>
</evidence>
<feature type="transmembrane region" description="Helical" evidence="1">
    <location>
        <begin position="92"/>
        <end position="117"/>
    </location>
</feature>
<feature type="transmembrane region" description="Helical" evidence="1">
    <location>
        <begin position="164"/>
        <end position="184"/>
    </location>
</feature>
<comment type="caution">
    <text evidence="2">The sequence shown here is derived from an EMBL/GenBank/DDBJ whole genome shotgun (WGS) entry which is preliminary data.</text>
</comment>
<keyword evidence="1" id="KW-1133">Transmembrane helix</keyword>
<evidence type="ECO:0000313" key="3">
    <source>
        <dbReference type="Proteomes" id="UP000820669"/>
    </source>
</evidence>